<dbReference type="GO" id="GO:0016853">
    <property type="term" value="F:isomerase activity"/>
    <property type="evidence" value="ECO:0007669"/>
    <property type="project" value="UniProtKB-KW"/>
</dbReference>
<dbReference type="InterPro" id="IPR029045">
    <property type="entry name" value="ClpP/crotonase-like_dom_sf"/>
</dbReference>
<dbReference type="STRING" id="1191523.MROS_2743"/>
<dbReference type="InterPro" id="IPR001753">
    <property type="entry name" value="Enoyl-CoA_hydra/iso"/>
</dbReference>
<dbReference type="PATRIC" id="fig|1191523.3.peg.2881"/>
<keyword evidence="2" id="KW-0413">Isomerase</keyword>
<dbReference type="Gene3D" id="1.10.12.10">
    <property type="entry name" value="Lyase 2-enoyl-coa Hydratase, Chain A, domain 2"/>
    <property type="match status" value="1"/>
</dbReference>
<dbReference type="eggNOG" id="COG1024">
    <property type="taxonomic scope" value="Bacteria"/>
</dbReference>
<dbReference type="CDD" id="cd06558">
    <property type="entry name" value="crotonase-like"/>
    <property type="match status" value="1"/>
</dbReference>
<sequence>MKNYKTINLIREDEVLNIVFNRPEIHNAFDDIMIEELIDAIEIAEAGDSRLLTFKGGGESFCAGADLNWMKKMAGYDFNANLEDSRKLSKLIDKIYSFSKPTIALVHGAVIGGGNGIVASCDLVIAEEKSFFVLSEVKIGLVPAVISPYIIKRIGEFNARYLMLSGKKIDAFEAQKMGLVNIVAGQDEIEKVYKENVELFLRSAPGAVQICKKLIRDVVNSYAYEEASELTAKIIAEVRVSPEGQEGMSSFLEKRKPSWRKNK</sequence>
<dbReference type="Gene3D" id="3.90.226.10">
    <property type="entry name" value="2-enoyl-CoA Hydratase, Chain A, domain 1"/>
    <property type="match status" value="1"/>
</dbReference>
<dbReference type="SUPFAM" id="SSF52096">
    <property type="entry name" value="ClpP/crotonase"/>
    <property type="match status" value="1"/>
</dbReference>
<keyword evidence="3" id="KW-1185">Reference proteome</keyword>
<dbReference type="KEGG" id="mro:MROS_2743"/>
<dbReference type="HOGENOM" id="CLU_009834_7_3_10"/>
<evidence type="ECO:0000313" key="2">
    <source>
        <dbReference type="EMBL" id="AFN75973.1"/>
    </source>
</evidence>
<dbReference type="PANTHER" id="PTHR42964">
    <property type="entry name" value="ENOYL-COA HYDRATASE"/>
    <property type="match status" value="1"/>
</dbReference>
<organism evidence="2 3">
    <name type="scientific">Melioribacter roseus (strain DSM 23840 / JCM 17771 / VKM B-2668 / P3M-2)</name>
    <dbReference type="NCBI Taxonomy" id="1191523"/>
    <lineage>
        <taxon>Bacteria</taxon>
        <taxon>Pseudomonadati</taxon>
        <taxon>Ignavibacteriota</taxon>
        <taxon>Ignavibacteria</taxon>
        <taxon>Ignavibacteriales</taxon>
        <taxon>Melioribacteraceae</taxon>
        <taxon>Melioribacter</taxon>
    </lineage>
</organism>
<dbReference type="EMBL" id="CP003557">
    <property type="protein sequence ID" value="AFN75973.1"/>
    <property type="molecule type" value="Genomic_DNA"/>
</dbReference>
<comment type="similarity">
    <text evidence="1">Belongs to the enoyl-CoA hydratase/isomerase family.</text>
</comment>
<dbReference type="RefSeq" id="WP_014857403.1">
    <property type="nucleotide sequence ID" value="NC_018178.1"/>
</dbReference>
<gene>
    <name evidence="2" type="ordered locus">MROS_2743</name>
</gene>
<dbReference type="GO" id="GO:0008300">
    <property type="term" value="P:isoprenoid catabolic process"/>
    <property type="evidence" value="ECO:0007669"/>
    <property type="project" value="TreeGrafter"/>
</dbReference>
<proteinExistence type="inferred from homology"/>
<dbReference type="InterPro" id="IPR051683">
    <property type="entry name" value="Enoyl-CoA_Hydratase/Isomerase"/>
</dbReference>
<evidence type="ECO:0000256" key="1">
    <source>
        <dbReference type="ARBA" id="ARBA00005254"/>
    </source>
</evidence>
<dbReference type="Pfam" id="PF00378">
    <property type="entry name" value="ECH_1"/>
    <property type="match status" value="1"/>
</dbReference>
<dbReference type="InterPro" id="IPR014748">
    <property type="entry name" value="Enoyl-CoA_hydra_C"/>
</dbReference>
<evidence type="ECO:0000313" key="3">
    <source>
        <dbReference type="Proteomes" id="UP000009011"/>
    </source>
</evidence>
<dbReference type="OrthoDB" id="9775794at2"/>
<name>I7A455_MELRP</name>
<reference evidence="2 3" key="1">
    <citation type="journal article" date="2013" name="PLoS ONE">
        <title>Genomic analysis of Melioribacter roseus, facultatively anaerobic organotrophic bacterium representing a novel deep lineage within Bacteriodetes/Chlorobi group.</title>
        <authorList>
            <person name="Kadnikov V.V."/>
            <person name="Mardanov A.V."/>
            <person name="Podosokorskaya O.A."/>
            <person name="Gavrilov S.N."/>
            <person name="Kublanov I.V."/>
            <person name="Beletsky A.V."/>
            <person name="Bonch-Osmolovskaya E.A."/>
            <person name="Ravin N.V."/>
        </authorList>
    </citation>
    <scope>NUCLEOTIDE SEQUENCE [LARGE SCALE GENOMIC DNA]</scope>
    <source>
        <strain evidence="3">JCM 17771 / P3M-2</strain>
    </source>
</reference>
<dbReference type="PANTHER" id="PTHR42964:SF1">
    <property type="entry name" value="POLYKETIDE BIOSYNTHESIS ENOYL-COA HYDRATASE PKSH-RELATED"/>
    <property type="match status" value="1"/>
</dbReference>
<dbReference type="Proteomes" id="UP000009011">
    <property type="component" value="Chromosome"/>
</dbReference>
<accession>I7A455</accession>
<protein>
    <submittedName>
        <fullName evidence="2">Enoyl-CoA hydratase/isomerase family protein</fullName>
    </submittedName>
</protein>
<dbReference type="AlphaFoldDB" id="I7A455"/>